<dbReference type="InterPro" id="IPR020454">
    <property type="entry name" value="DAG/PE-bd"/>
</dbReference>
<evidence type="ECO:0000256" key="11">
    <source>
        <dbReference type="ARBA" id="ARBA00022833"/>
    </source>
</evidence>
<dbReference type="SMART" id="SM00239">
    <property type="entry name" value="C2"/>
    <property type="match status" value="1"/>
</dbReference>
<evidence type="ECO:0000256" key="9">
    <source>
        <dbReference type="ARBA" id="ARBA00022771"/>
    </source>
</evidence>
<dbReference type="PANTHER" id="PTHR24351">
    <property type="entry name" value="RIBOSOMAL PROTEIN S6 KINASE"/>
    <property type="match status" value="1"/>
</dbReference>
<evidence type="ECO:0000313" key="24">
    <source>
        <dbReference type="Proteomes" id="UP000694546"/>
    </source>
</evidence>
<keyword evidence="5 15" id="KW-0808">Transferase</keyword>
<dbReference type="SMART" id="SM00133">
    <property type="entry name" value="S_TK_X"/>
    <property type="match status" value="1"/>
</dbReference>
<dbReference type="InterPro" id="IPR017892">
    <property type="entry name" value="Pkinase_C"/>
</dbReference>
<comment type="catalytic activity">
    <reaction evidence="13 15">
        <text>L-threonyl-[protein] + ATP = O-phospho-L-threonyl-[protein] + ADP + H(+)</text>
        <dbReference type="Rhea" id="RHEA:46608"/>
        <dbReference type="Rhea" id="RHEA-COMP:11060"/>
        <dbReference type="Rhea" id="RHEA-COMP:11605"/>
        <dbReference type="ChEBI" id="CHEBI:15378"/>
        <dbReference type="ChEBI" id="CHEBI:30013"/>
        <dbReference type="ChEBI" id="CHEBI:30616"/>
        <dbReference type="ChEBI" id="CHEBI:61977"/>
        <dbReference type="ChEBI" id="CHEBI:456216"/>
        <dbReference type="EC" id="2.7.11.13"/>
    </reaction>
</comment>
<dbReference type="InterPro" id="IPR000008">
    <property type="entry name" value="C2_dom"/>
</dbReference>
<keyword evidence="8 15" id="KW-0547">Nucleotide-binding</keyword>
<feature type="binding site" evidence="17 18">
    <location>
        <position position="394"/>
    </location>
    <ligand>
        <name>ATP</name>
        <dbReference type="ChEBI" id="CHEBI:30616"/>
    </ligand>
</feature>
<dbReference type="PROSITE" id="PS51285">
    <property type="entry name" value="AGC_KINASE_CTER"/>
    <property type="match status" value="1"/>
</dbReference>
<evidence type="ECO:0000259" key="22">
    <source>
        <dbReference type="PROSITE" id="PS51285"/>
    </source>
</evidence>
<organism evidence="23 24">
    <name type="scientific">Gadus morhua</name>
    <name type="common">Atlantic cod</name>
    <dbReference type="NCBI Taxonomy" id="8049"/>
    <lineage>
        <taxon>Eukaryota</taxon>
        <taxon>Metazoa</taxon>
        <taxon>Chordata</taxon>
        <taxon>Craniata</taxon>
        <taxon>Vertebrata</taxon>
        <taxon>Euteleostomi</taxon>
        <taxon>Actinopterygii</taxon>
        <taxon>Neopterygii</taxon>
        <taxon>Teleostei</taxon>
        <taxon>Neoteleostei</taxon>
        <taxon>Acanthomorphata</taxon>
        <taxon>Zeiogadaria</taxon>
        <taxon>Gadariae</taxon>
        <taxon>Gadiformes</taxon>
        <taxon>Gadoidei</taxon>
        <taxon>Gadidae</taxon>
        <taxon>Gadus</taxon>
    </lineage>
</organism>
<keyword evidence="6" id="KW-0479">Metal-binding</keyword>
<keyword evidence="12 15" id="KW-0067">ATP-binding</keyword>
<evidence type="ECO:0000256" key="12">
    <source>
        <dbReference type="ARBA" id="ARBA00022840"/>
    </source>
</evidence>
<feature type="active site" description="Proton acceptor" evidence="16">
    <location>
        <position position="489"/>
    </location>
</feature>
<dbReference type="Gene3D" id="1.10.510.10">
    <property type="entry name" value="Transferase(Phosphotransferase) domain 1"/>
    <property type="match status" value="1"/>
</dbReference>
<dbReference type="InterPro" id="IPR000719">
    <property type="entry name" value="Prot_kinase_dom"/>
</dbReference>
<dbReference type="GeneTree" id="ENSGT00940000158220"/>
<evidence type="ECO:0000256" key="16">
    <source>
        <dbReference type="PIRSR" id="PIRSR000551-50"/>
    </source>
</evidence>
<evidence type="ECO:0000256" key="8">
    <source>
        <dbReference type="ARBA" id="ARBA00022741"/>
    </source>
</evidence>
<keyword evidence="24" id="KW-1185">Reference proteome</keyword>
<dbReference type="InterPro" id="IPR002219">
    <property type="entry name" value="PKC_DAG/PE"/>
</dbReference>
<dbReference type="PROSITE" id="PS50081">
    <property type="entry name" value="ZF_DAG_PE_2"/>
    <property type="match status" value="1"/>
</dbReference>
<dbReference type="Gene3D" id="2.60.40.150">
    <property type="entry name" value="C2 domain"/>
    <property type="match status" value="1"/>
</dbReference>
<dbReference type="Gene3D" id="3.30.60.20">
    <property type="match status" value="1"/>
</dbReference>
<evidence type="ECO:0000259" key="19">
    <source>
        <dbReference type="PROSITE" id="PS50004"/>
    </source>
</evidence>
<dbReference type="SMART" id="SM00109">
    <property type="entry name" value="C1"/>
    <property type="match status" value="1"/>
</dbReference>
<dbReference type="PROSITE" id="PS50004">
    <property type="entry name" value="C2"/>
    <property type="match status" value="1"/>
</dbReference>
<evidence type="ECO:0000256" key="17">
    <source>
        <dbReference type="PIRSR" id="PIRSR000551-51"/>
    </source>
</evidence>
<dbReference type="CDD" id="cd04014">
    <property type="entry name" value="C2_PKC_epsilon"/>
    <property type="match status" value="1"/>
</dbReference>
<dbReference type="Ensembl" id="ENSGMOT00000059026.1">
    <property type="protein sequence ID" value="ENSGMOP00000041083.1"/>
    <property type="gene ID" value="ENSGMOG00000010883.2"/>
</dbReference>
<dbReference type="InterPro" id="IPR011009">
    <property type="entry name" value="Kinase-like_dom_sf"/>
</dbReference>
<dbReference type="PROSITE" id="PS00108">
    <property type="entry name" value="PROTEIN_KINASE_ST"/>
    <property type="match status" value="1"/>
</dbReference>
<evidence type="ECO:0000256" key="3">
    <source>
        <dbReference type="ARBA" id="ARBA00022527"/>
    </source>
</evidence>
<evidence type="ECO:0000259" key="21">
    <source>
        <dbReference type="PROSITE" id="PS50081"/>
    </source>
</evidence>
<evidence type="ECO:0000259" key="20">
    <source>
        <dbReference type="PROSITE" id="PS50011"/>
    </source>
</evidence>
<dbReference type="SUPFAM" id="SSF56112">
    <property type="entry name" value="Protein kinase-like (PK-like)"/>
    <property type="match status" value="1"/>
</dbReference>
<keyword evidence="3 15" id="KW-0723">Serine/threonine-protein kinase</keyword>
<dbReference type="InterPro" id="IPR014376">
    <property type="entry name" value="Prot_kin_PKC_delta"/>
</dbReference>
<feature type="domain" description="C2" evidence="19">
    <location>
        <begin position="1"/>
        <end position="120"/>
    </location>
</feature>
<keyword evidence="7" id="KW-0677">Repeat</keyword>
<dbReference type="InterPro" id="IPR017441">
    <property type="entry name" value="Protein_kinase_ATP_BS"/>
</dbReference>
<evidence type="ECO:0000256" key="1">
    <source>
        <dbReference type="ARBA" id="ARBA00005490"/>
    </source>
</evidence>
<keyword evidence="10 15" id="KW-0418">Kinase</keyword>
<dbReference type="Pfam" id="PF00130">
    <property type="entry name" value="C1_1"/>
    <property type="match status" value="1"/>
</dbReference>
<dbReference type="SMART" id="SM00220">
    <property type="entry name" value="S_TKc"/>
    <property type="match status" value="1"/>
</dbReference>
<protein>
    <recommendedName>
        <fullName evidence="2 15">Protein kinase C</fullName>
        <ecNumber evidence="2 15">2.7.11.13</ecNumber>
    </recommendedName>
</protein>
<dbReference type="GO" id="GO:0008270">
    <property type="term" value="F:zinc ion binding"/>
    <property type="evidence" value="ECO:0007669"/>
    <property type="project" value="UniProtKB-KW"/>
</dbReference>
<feature type="binding site" evidence="17">
    <location>
        <begin position="371"/>
        <end position="379"/>
    </location>
    <ligand>
        <name>ATP</name>
        <dbReference type="ChEBI" id="CHEBI:30616"/>
    </ligand>
</feature>
<evidence type="ECO:0000256" key="5">
    <source>
        <dbReference type="ARBA" id="ARBA00022679"/>
    </source>
</evidence>
<dbReference type="Pfam" id="PF00069">
    <property type="entry name" value="Pkinase"/>
    <property type="match status" value="1"/>
</dbReference>
<dbReference type="GO" id="GO:0005524">
    <property type="term" value="F:ATP binding"/>
    <property type="evidence" value="ECO:0007669"/>
    <property type="project" value="UniProtKB-UniRule"/>
</dbReference>
<keyword evidence="9" id="KW-0863">Zinc-finger</keyword>
<evidence type="ECO:0000256" key="14">
    <source>
        <dbReference type="ARBA" id="ARBA00047470"/>
    </source>
</evidence>
<dbReference type="AlphaFoldDB" id="A0A8C5B2V3"/>
<dbReference type="SUPFAM" id="SSF49562">
    <property type="entry name" value="C2 domain (Calcium/lipid-binding domain, CaLB)"/>
    <property type="match status" value="1"/>
</dbReference>
<keyword evidence="4" id="KW-0597">Phosphoprotein</keyword>
<name>A0A8C5B2V3_GADMO</name>
<reference evidence="23" key="2">
    <citation type="submission" date="2025-09" db="UniProtKB">
        <authorList>
            <consortium name="Ensembl"/>
        </authorList>
    </citation>
    <scope>IDENTIFICATION</scope>
</reference>
<dbReference type="PIRSF" id="PIRSF000551">
    <property type="entry name" value="PKC_delta"/>
    <property type="match status" value="1"/>
</dbReference>
<feature type="domain" description="AGC-kinase C-terminal" evidence="22">
    <location>
        <begin position="626"/>
        <end position="695"/>
    </location>
</feature>
<sequence length="695" mass="78696">MEMKFKGHLKLRIGEAVNLKPTTYSLRHSVIFNKAPPSLDPYIVIKVDDFKVGQTITKQKTNSPTYNEDFSVDVSDGKSVELAVFHETPIGYDDFVANCCIRFEELIEASNSQESLEKWMDLEPEGKVFVVISLMGSFTDDNAMKEKTFKQFTRKRQGAVRRRIHQVNGHKFMSTFLRQPTFCFHFCWCVVHKRCHLHVVTACPGMKKIKKEQGFSINVPHKFSSHSFKAPTFCDHCGSLLWGIVKQGLHCKICKMNVHIRCKGNVAPSCGVNSVELANKLAEMESGSPIVSLNVFLVTLLPVLSHNHALIFNQIFSWPTCPNTQLLFIPPALLQVPGDPPLDPPPVMDAQVPRQNNRRLGLSDFTFLQVLGKGSFGKVMLARLNGGERVFAVKVLKKDIILQDDDVECTMTEKRVLSLARCHPYLTQLYCCFQTLDRLFFVMEFVNGGDLMFHIQKSRKFEEVRARFYAAEITSALMFLHSKGILYRDLKLDNVLLDKDGHCKLADFGMCKEGVFEDGATGTFCGTPDYIAPEILQEMLYGPSVDWWALGVLLYEMLSGHAPFEAENEDDLFEAILNEEIVYASWLSKEAVNILKALLTKAAAHRLGCMGSEGGESAVVRHPFFASIDWEKLERRELEPPFKPKIKTTEDVNNFDPDFTQEEPTLTPIDDPLIPSNHLNEFHDFSFTSSEILQK</sequence>
<dbReference type="CDD" id="cd20838">
    <property type="entry name" value="C1_nPKC_epsilon-like_rpt2"/>
    <property type="match status" value="1"/>
</dbReference>
<dbReference type="InterPro" id="IPR000961">
    <property type="entry name" value="AGC-kinase_C"/>
</dbReference>
<evidence type="ECO:0000256" key="10">
    <source>
        <dbReference type="ARBA" id="ARBA00022777"/>
    </source>
</evidence>
<dbReference type="Gene3D" id="3.30.200.20">
    <property type="entry name" value="Phosphorylase Kinase, domain 1"/>
    <property type="match status" value="1"/>
</dbReference>
<dbReference type="PROSITE" id="PS00107">
    <property type="entry name" value="PROTEIN_KINASE_ATP"/>
    <property type="match status" value="1"/>
</dbReference>
<dbReference type="Pfam" id="PF00433">
    <property type="entry name" value="Pkinase_C"/>
    <property type="match status" value="1"/>
</dbReference>
<gene>
    <name evidence="23" type="primary">PRKCH</name>
    <name evidence="23" type="synonym">prkcha</name>
</gene>
<evidence type="ECO:0000313" key="23">
    <source>
        <dbReference type="Ensembl" id="ENSGMOP00000041083.1"/>
    </source>
</evidence>
<dbReference type="Pfam" id="PF00168">
    <property type="entry name" value="C2"/>
    <property type="match status" value="1"/>
</dbReference>
<dbReference type="InterPro" id="IPR008271">
    <property type="entry name" value="Ser/Thr_kinase_AS"/>
</dbReference>
<evidence type="ECO:0000256" key="4">
    <source>
        <dbReference type="ARBA" id="ARBA00022553"/>
    </source>
</evidence>
<dbReference type="PRINTS" id="PR00008">
    <property type="entry name" value="DAGPEDOMAIN"/>
</dbReference>
<evidence type="ECO:0000256" key="18">
    <source>
        <dbReference type="PROSITE-ProRule" id="PRU10141"/>
    </source>
</evidence>
<dbReference type="EC" id="2.7.11.13" evidence="2 15"/>
<accession>A0A8C5B2V3</accession>
<proteinExistence type="inferred from homology"/>
<feature type="domain" description="Phorbol-ester/DAG-type" evidence="21">
    <location>
        <begin position="220"/>
        <end position="270"/>
    </location>
</feature>
<comment type="similarity">
    <text evidence="1 15">Belongs to the protein kinase superfamily. AGC Ser/Thr protein kinase family. PKC subfamily.</text>
</comment>
<dbReference type="InterPro" id="IPR035892">
    <property type="entry name" value="C2_domain_sf"/>
</dbReference>
<dbReference type="GO" id="GO:0004697">
    <property type="term" value="F:diacylglycerol-dependent serine/threonine kinase activity"/>
    <property type="evidence" value="ECO:0007669"/>
    <property type="project" value="UniProtKB-EC"/>
</dbReference>
<evidence type="ECO:0000256" key="13">
    <source>
        <dbReference type="ARBA" id="ARBA00047272"/>
    </source>
</evidence>
<feature type="domain" description="Protein kinase" evidence="20">
    <location>
        <begin position="365"/>
        <end position="625"/>
    </location>
</feature>
<evidence type="ECO:0000256" key="15">
    <source>
        <dbReference type="PIRNR" id="PIRNR000551"/>
    </source>
</evidence>
<evidence type="ECO:0000256" key="2">
    <source>
        <dbReference type="ARBA" id="ARBA00012429"/>
    </source>
</evidence>
<dbReference type="PROSITE" id="PS00479">
    <property type="entry name" value="ZF_DAG_PE_1"/>
    <property type="match status" value="1"/>
</dbReference>
<evidence type="ECO:0000256" key="6">
    <source>
        <dbReference type="ARBA" id="ARBA00022723"/>
    </source>
</evidence>
<evidence type="ECO:0000256" key="7">
    <source>
        <dbReference type="ARBA" id="ARBA00022737"/>
    </source>
</evidence>
<dbReference type="SUPFAM" id="SSF57889">
    <property type="entry name" value="Cysteine-rich domain"/>
    <property type="match status" value="1"/>
</dbReference>
<reference evidence="23" key="1">
    <citation type="submission" date="2025-08" db="UniProtKB">
        <authorList>
            <consortium name="Ensembl"/>
        </authorList>
    </citation>
    <scope>IDENTIFICATION</scope>
</reference>
<dbReference type="Proteomes" id="UP000694546">
    <property type="component" value="Chromosome 5"/>
</dbReference>
<dbReference type="PROSITE" id="PS50011">
    <property type="entry name" value="PROTEIN_KINASE_DOM"/>
    <property type="match status" value="1"/>
</dbReference>
<comment type="catalytic activity">
    <reaction evidence="14">
        <text>L-seryl-[protein] + ATP = O-phospho-L-seryl-[protein] + ADP + H(+)</text>
        <dbReference type="Rhea" id="RHEA:17989"/>
        <dbReference type="Rhea" id="RHEA-COMP:9863"/>
        <dbReference type="Rhea" id="RHEA-COMP:11604"/>
        <dbReference type="ChEBI" id="CHEBI:15378"/>
        <dbReference type="ChEBI" id="CHEBI:29999"/>
        <dbReference type="ChEBI" id="CHEBI:30616"/>
        <dbReference type="ChEBI" id="CHEBI:83421"/>
        <dbReference type="ChEBI" id="CHEBI:456216"/>
        <dbReference type="EC" id="2.7.11.13"/>
    </reaction>
</comment>
<dbReference type="InterPro" id="IPR046349">
    <property type="entry name" value="C1-like_sf"/>
</dbReference>
<keyword evidence="11" id="KW-0862">Zinc</keyword>